<dbReference type="InterPro" id="IPR017452">
    <property type="entry name" value="GPCR_Rhodpsn_7TM"/>
</dbReference>
<protein>
    <recommendedName>
        <fullName evidence="8">G-protein coupled receptors family 1 profile domain-containing protein</fullName>
    </recommendedName>
</protein>
<feature type="transmembrane region" description="Helical" evidence="7">
    <location>
        <begin position="63"/>
        <end position="82"/>
    </location>
</feature>
<evidence type="ECO:0000256" key="5">
    <source>
        <dbReference type="ARBA" id="ARBA00023136"/>
    </source>
</evidence>
<name>R7TLX4_CAPTE</name>
<keyword evidence="6" id="KW-0297">G-protein coupled receptor</keyword>
<accession>R7TLX4</accession>
<feature type="transmembrane region" description="Helical" evidence="7">
    <location>
        <begin position="184"/>
        <end position="207"/>
    </location>
</feature>
<feature type="transmembrane region" description="Helical" evidence="7">
    <location>
        <begin position="249"/>
        <end position="268"/>
    </location>
</feature>
<keyword evidence="11" id="KW-1185">Reference proteome</keyword>
<dbReference type="PROSITE" id="PS00237">
    <property type="entry name" value="G_PROTEIN_RECEP_F1_1"/>
    <property type="match status" value="1"/>
</dbReference>
<sequence>MELSNHTAAPTEEEPGDITLIPDWYVYFMVALYADSILVVPGNLMTVITFFKYRLRQTTTNILICNQSIADLLVAITAQGFILTNYHPYGVRLAMKSKLICLFSLTGLMFSITSSVCNVALLTVERFLSIVMPIRSMKNKMRMALTFIIPSWIILLVINSVPLLGFNFWKPGHQCLTYVVSPAFYSYVIFQPMLLALVVIALLNFGIWRIARKQINRCKVKPAPKDVTPSGLLSEKQIKLNQRVTKMQLTLVGCFYIMYMPYICLTLLKSFPPVASWKLHGPPDVISILHEISKVLVGLNSALNPVIYAVRSPHFNKAFRSLLNQSPVPQANTLYCKTTDAVDTRLQIQQCY</sequence>
<evidence type="ECO:0000256" key="4">
    <source>
        <dbReference type="ARBA" id="ARBA00022989"/>
    </source>
</evidence>
<feature type="domain" description="G-protein coupled receptors family 1 profile" evidence="8">
    <location>
        <begin position="42"/>
        <end position="308"/>
    </location>
</feature>
<comment type="similarity">
    <text evidence="6">Belongs to the G-protein coupled receptor 1 family.</text>
</comment>
<keyword evidence="2" id="KW-1003">Cell membrane</keyword>
<dbReference type="EnsemblMetazoa" id="CapteT186928">
    <property type="protein sequence ID" value="CapteP186928"/>
    <property type="gene ID" value="CapteG186928"/>
</dbReference>
<keyword evidence="6" id="KW-0675">Receptor</keyword>
<dbReference type="AlphaFoldDB" id="R7TLX4"/>
<keyword evidence="6" id="KW-0807">Transducer</keyword>
<dbReference type="EMBL" id="KB310082">
    <property type="protein sequence ID" value="ELT92561.1"/>
    <property type="molecule type" value="Genomic_DNA"/>
</dbReference>
<dbReference type="PROSITE" id="PS50262">
    <property type="entry name" value="G_PROTEIN_RECEP_F1_2"/>
    <property type="match status" value="1"/>
</dbReference>
<keyword evidence="5 7" id="KW-0472">Membrane</keyword>
<dbReference type="PANTHER" id="PTHR22750">
    <property type="entry name" value="G-PROTEIN COUPLED RECEPTOR"/>
    <property type="match status" value="1"/>
</dbReference>
<dbReference type="HOGENOM" id="CLU_009579_11_5_1"/>
<evidence type="ECO:0000313" key="10">
    <source>
        <dbReference type="EnsemblMetazoa" id="CapteP186928"/>
    </source>
</evidence>
<evidence type="ECO:0000313" key="9">
    <source>
        <dbReference type="EMBL" id="ELT92561.1"/>
    </source>
</evidence>
<dbReference type="GO" id="GO:0005886">
    <property type="term" value="C:plasma membrane"/>
    <property type="evidence" value="ECO:0007669"/>
    <property type="project" value="UniProtKB-SubCell"/>
</dbReference>
<evidence type="ECO:0000256" key="6">
    <source>
        <dbReference type="RuleBase" id="RU000688"/>
    </source>
</evidence>
<keyword evidence="4 7" id="KW-1133">Transmembrane helix</keyword>
<organism evidence="9">
    <name type="scientific">Capitella teleta</name>
    <name type="common">Polychaete worm</name>
    <dbReference type="NCBI Taxonomy" id="283909"/>
    <lineage>
        <taxon>Eukaryota</taxon>
        <taxon>Metazoa</taxon>
        <taxon>Spiralia</taxon>
        <taxon>Lophotrochozoa</taxon>
        <taxon>Annelida</taxon>
        <taxon>Polychaeta</taxon>
        <taxon>Sedentaria</taxon>
        <taxon>Scolecida</taxon>
        <taxon>Capitellidae</taxon>
        <taxon>Capitella</taxon>
    </lineage>
</organism>
<feature type="transmembrane region" description="Helical" evidence="7">
    <location>
        <begin position="102"/>
        <end position="124"/>
    </location>
</feature>
<gene>
    <name evidence="9" type="ORF">CAPTEDRAFT_186928</name>
</gene>
<dbReference type="GO" id="GO:0004930">
    <property type="term" value="F:G protein-coupled receptor activity"/>
    <property type="evidence" value="ECO:0007669"/>
    <property type="project" value="UniProtKB-KW"/>
</dbReference>
<feature type="transmembrane region" description="Helical" evidence="7">
    <location>
        <begin position="288"/>
        <end position="310"/>
    </location>
</feature>
<dbReference type="OrthoDB" id="2101615at2759"/>
<dbReference type="STRING" id="283909.R7TLX4"/>
<feature type="transmembrane region" description="Helical" evidence="7">
    <location>
        <begin position="144"/>
        <end position="164"/>
    </location>
</feature>
<comment type="subcellular location">
    <subcellularLocation>
        <location evidence="1">Cell membrane</location>
        <topology evidence="1">Multi-pass membrane protein</topology>
    </subcellularLocation>
</comment>
<evidence type="ECO:0000256" key="7">
    <source>
        <dbReference type="SAM" id="Phobius"/>
    </source>
</evidence>
<dbReference type="OMA" id="WICAMAM"/>
<dbReference type="Gene3D" id="1.20.1070.10">
    <property type="entry name" value="Rhodopsin 7-helix transmembrane proteins"/>
    <property type="match status" value="1"/>
</dbReference>
<dbReference type="SUPFAM" id="SSF81321">
    <property type="entry name" value="Family A G protein-coupled receptor-like"/>
    <property type="match status" value="1"/>
</dbReference>
<dbReference type="EMBL" id="AMQN01002810">
    <property type="status" value="NOT_ANNOTATED_CDS"/>
    <property type="molecule type" value="Genomic_DNA"/>
</dbReference>
<dbReference type="Proteomes" id="UP000014760">
    <property type="component" value="Unassembled WGS sequence"/>
</dbReference>
<reference evidence="9 11" key="2">
    <citation type="journal article" date="2013" name="Nature">
        <title>Insights into bilaterian evolution from three spiralian genomes.</title>
        <authorList>
            <person name="Simakov O."/>
            <person name="Marletaz F."/>
            <person name="Cho S.J."/>
            <person name="Edsinger-Gonzales E."/>
            <person name="Havlak P."/>
            <person name="Hellsten U."/>
            <person name="Kuo D.H."/>
            <person name="Larsson T."/>
            <person name="Lv J."/>
            <person name="Arendt D."/>
            <person name="Savage R."/>
            <person name="Osoegawa K."/>
            <person name="de Jong P."/>
            <person name="Grimwood J."/>
            <person name="Chapman J.A."/>
            <person name="Shapiro H."/>
            <person name="Aerts A."/>
            <person name="Otillar R.P."/>
            <person name="Terry A.Y."/>
            <person name="Boore J.L."/>
            <person name="Grigoriev I.V."/>
            <person name="Lindberg D.R."/>
            <person name="Seaver E.C."/>
            <person name="Weisblat D.A."/>
            <person name="Putnam N.H."/>
            <person name="Rokhsar D.S."/>
        </authorList>
    </citation>
    <scope>NUCLEOTIDE SEQUENCE</scope>
    <source>
        <strain evidence="9 11">I ESC-2004</strain>
    </source>
</reference>
<dbReference type="CDD" id="cd00637">
    <property type="entry name" value="7tm_classA_rhodopsin-like"/>
    <property type="match status" value="1"/>
</dbReference>
<proteinExistence type="inferred from homology"/>
<evidence type="ECO:0000256" key="1">
    <source>
        <dbReference type="ARBA" id="ARBA00004651"/>
    </source>
</evidence>
<feature type="transmembrane region" description="Helical" evidence="7">
    <location>
        <begin position="24"/>
        <end position="51"/>
    </location>
</feature>
<reference evidence="10" key="3">
    <citation type="submission" date="2015-06" db="UniProtKB">
        <authorList>
            <consortium name="EnsemblMetazoa"/>
        </authorList>
    </citation>
    <scope>IDENTIFICATION</scope>
</reference>
<dbReference type="PRINTS" id="PR00237">
    <property type="entry name" value="GPCRRHODOPSN"/>
</dbReference>
<evidence type="ECO:0000256" key="2">
    <source>
        <dbReference type="ARBA" id="ARBA00022475"/>
    </source>
</evidence>
<evidence type="ECO:0000313" key="11">
    <source>
        <dbReference type="Proteomes" id="UP000014760"/>
    </source>
</evidence>
<evidence type="ECO:0000259" key="8">
    <source>
        <dbReference type="PROSITE" id="PS50262"/>
    </source>
</evidence>
<dbReference type="Pfam" id="PF00001">
    <property type="entry name" value="7tm_1"/>
    <property type="match status" value="1"/>
</dbReference>
<reference evidence="11" key="1">
    <citation type="submission" date="2012-12" db="EMBL/GenBank/DDBJ databases">
        <authorList>
            <person name="Hellsten U."/>
            <person name="Grimwood J."/>
            <person name="Chapman J.A."/>
            <person name="Shapiro H."/>
            <person name="Aerts A."/>
            <person name="Otillar R.P."/>
            <person name="Terry A.Y."/>
            <person name="Boore J.L."/>
            <person name="Simakov O."/>
            <person name="Marletaz F."/>
            <person name="Cho S.-J."/>
            <person name="Edsinger-Gonzales E."/>
            <person name="Havlak P."/>
            <person name="Kuo D.-H."/>
            <person name="Larsson T."/>
            <person name="Lv J."/>
            <person name="Arendt D."/>
            <person name="Savage R."/>
            <person name="Osoegawa K."/>
            <person name="de Jong P."/>
            <person name="Lindberg D.R."/>
            <person name="Seaver E.C."/>
            <person name="Weisblat D.A."/>
            <person name="Putnam N.H."/>
            <person name="Grigoriev I.V."/>
            <person name="Rokhsar D.S."/>
        </authorList>
    </citation>
    <scope>NUCLEOTIDE SEQUENCE</scope>
    <source>
        <strain evidence="11">I ESC-2004</strain>
    </source>
</reference>
<evidence type="ECO:0000256" key="3">
    <source>
        <dbReference type="ARBA" id="ARBA00022692"/>
    </source>
</evidence>
<dbReference type="InterPro" id="IPR000276">
    <property type="entry name" value="GPCR_Rhodpsn"/>
</dbReference>
<keyword evidence="3 6" id="KW-0812">Transmembrane</keyword>